<dbReference type="NCBIfam" id="TIGR00023">
    <property type="entry name" value="glycerol-3-phosphate 1-O-acyltransferase PlsY"/>
    <property type="match status" value="1"/>
</dbReference>
<dbReference type="Pfam" id="PF02660">
    <property type="entry name" value="G3P_acyltransf"/>
    <property type="match status" value="1"/>
</dbReference>
<evidence type="ECO:0000256" key="9">
    <source>
        <dbReference type="ARBA" id="ARBA00023264"/>
    </source>
</evidence>
<gene>
    <name evidence="10" type="primary">plsY</name>
    <name evidence="11" type="ORF">KKC1_23770</name>
</gene>
<keyword evidence="1 10" id="KW-1003">Cell membrane</keyword>
<keyword evidence="5 10" id="KW-1133">Transmembrane helix</keyword>
<evidence type="ECO:0000313" key="12">
    <source>
        <dbReference type="Proteomes" id="UP000197032"/>
    </source>
</evidence>
<dbReference type="OrthoDB" id="9777124at2"/>
<sequence>MKYLIVLLVSYLLGSIPVGYVVGRWVKGIDIRRYGSGNVGATNAFRTMGTGPGLAVLLGDAAKGLLAVLLGKAVGGPPLAILSGLAVMAGHSWSAFLRFQGGRGVATGAGALVAMAPKVVLTAFIIWTLTVLLSRYVSLGSILAAASLPLLMLYFREPWYYVLFGFLAAALVIYRHRPNIRRLLAGTEYKLGERVKRLK</sequence>
<keyword evidence="7 10" id="KW-0472">Membrane</keyword>
<evidence type="ECO:0000256" key="5">
    <source>
        <dbReference type="ARBA" id="ARBA00022989"/>
    </source>
</evidence>
<dbReference type="PANTHER" id="PTHR30309">
    <property type="entry name" value="INNER MEMBRANE PROTEIN YGIH"/>
    <property type="match status" value="1"/>
</dbReference>
<evidence type="ECO:0000256" key="6">
    <source>
        <dbReference type="ARBA" id="ARBA00023098"/>
    </source>
</evidence>
<dbReference type="UniPathway" id="UPA00085"/>
<comment type="caution">
    <text evidence="10">Lacks conserved residue(s) required for the propagation of feature annotation.</text>
</comment>
<keyword evidence="12" id="KW-1185">Reference proteome</keyword>
<evidence type="ECO:0000313" key="11">
    <source>
        <dbReference type="EMBL" id="GAW93238.1"/>
    </source>
</evidence>
<proteinExistence type="inferred from homology"/>
<dbReference type="EC" id="2.3.1.275" evidence="10"/>
<name>A0A1Z5HV01_9FIRM</name>
<dbReference type="AlphaFoldDB" id="A0A1Z5HV01"/>
<dbReference type="PANTHER" id="PTHR30309:SF0">
    <property type="entry name" value="GLYCEROL-3-PHOSPHATE ACYLTRANSFERASE-RELATED"/>
    <property type="match status" value="1"/>
</dbReference>
<accession>A0A1Z5HV01</accession>
<feature type="transmembrane region" description="Helical" evidence="10">
    <location>
        <begin position="158"/>
        <end position="174"/>
    </location>
</feature>
<dbReference type="EMBL" id="BDGJ01000125">
    <property type="protein sequence ID" value="GAW93238.1"/>
    <property type="molecule type" value="Genomic_DNA"/>
</dbReference>
<keyword evidence="4 10" id="KW-0812">Transmembrane</keyword>
<dbReference type="GO" id="GO:0005886">
    <property type="term" value="C:plasma membrane"/>
    <property type="evidence" value="ECO:0007669"/>
    <property type="project" value="UniProtKB-SubCell"/>
</dbReference>
<keyword evidence="3 10" id="KW-0808">Transferase</keyword>
<keyword evidence="9 10" id="KW-1208">Phospholipid metabolism</keyword>
<evidence type="ECO:0000256" key="2">
    <source>
        <dbReference type="ARBA" id="ARBA00022516"/>
    </source>
</evidence>
<dbReference type="SMART" id="SM01207">
    <property type="entry name" value="G3P_acyltransf"/>
    <property type="match status" value="1"/>
</dbReference>
<keyword evidence="6 10" id="KW-0443">Lipid metabolism</keyword>
<organism evidence="11 12">
    <name type="scientific">Calderihabitans maritimus</name>
    <dbReference type="NCBI Taxonomy" id="1246530"/>
    <lineage>
        <taxon>Bacteria</taxon>
        <taxon>Bacillati</taxon>
        <taxon>Bacillota</taxon>
        <taxon>Clostridia</taxon>
        <taxon>Neomoorellales</taxon>
        <taxon>Calderihabitantaceae</taxon>
        <taxon>Calderihabitans</taxon>
    </lineage>
</organism>
<evidence type="ECO:0000256" key="8">
    <source>
        <dbReference type="ARBA" id="ARBA00023209"/>
    </source>
</evidence>
<feature type="transmembrane region" description="Helical" evidence="10">
    <location>
        <begin position="79"/>
        <end position="99"/>
    </location>
</feature>
<protein>
    <recommendedName>
        <fullName evidence="10">Glycerol-3-phosphate acyltransferase</fullName>
    </recommendedName>
    <alternativeName>
        <fullName evidence="10">Acyl-PO4 G3P acyltransferase</fullName>
    </alternativeName>
    <alternativeName>
        <fullName evidence="10">Acyl-phosphate--glycerol-3-phosphate acyltransferase</fullName>
    </alternativeName>
    <alternativeName>
        <fullName evidence="10">G3P acyltransferase</fullName>
        <shortName evidence="10">GPAT</shortName>
        <ecNumber evidence="10">2.3.1.275</ecNumber>
    </alternativeName>
    <alternativeName>
        <fullName evidence="10">Lysophosphatidic acid synthase</fullName>
        <shortName evidence="10">LPA synthase</shortName>
    </alternativeName>
</protein>
<evidence type="ECO:0000256" key="4">
    <source>
        <dbReference type="ARBA" id="ARBA00022692"/>
    </source>
</evidence>
<comment type="catalytic activity">
    <reaction evidence="10">
        <text>an acyl phosphate + sn-glycerol 3-phosphate = a 1-acyl-sn-glycero-3-phosphate + phosphate</text>
        <dbReference type="Rhea" id="RHEA:34075"/>
        <dbReference type="ChEBI" id="CHEBI:43474"/>
        <dbReference type="ChEBI" id="CHEBI:57597"/>
        <dbReference type="ChEBI" id="CHEBI:57970"/>
        <dbReference type="ChEBI" id="CHEBI:59918"/>
        <dbReference type="EC" id="2.3.1.275"/>
    </reaction>
</comment>
<reference evidence="12" key="1">
    <citation type="journal article" date="2017" name="Appl. Environ. Microbiol.">
        <title>Genomic Analysis of Calderihabitans maritimus KKC1, a Thermophilic, Hydrogenogenic, Carboxydotrophic Bacterium Isolated from Marine Sediment.</title>
        <authorList>
            <person name="Omae K."/>
            <person name="Yoneda Y."/>
            <person name="Fukuyama Y."/>
            <person name="Yoshida T."/>
            <person name="Sako Y."/>
        </authorList>
    </citation>
    <scope>NUCLEOTIDE SEQUENCE [LARGE SCALE GENOMIC DNA]</scope>
    <source>
        <strain evidence="12">KKC1</strain>
    </source>
</reference>
<comment type="pathway">
    <text evidence="10">Lipid metabolism; phospholipid metabolism.</text>
</comment>
<dbReference type="GO" id="GO:0043772">
    <property type="term" value="F:acyl-phosphate glycerol-3-phosphate acyltransferase activity"/>
    <property type="evidence" value="ECO:0007669"/>
    <property type="project" value="UniProtKB-UniRule"/>
</dbReference>
<comment type="subcellular location">
    <subcellularLocation>
        <location evidence="10">Cell membrane</location>
        <topology evidence="10">Multi-pass membrane protein</topology>
    </subcellularLocation>
</comment>
<comment type="similarity">
    <text evidence="10">Belongs to the PlsY family.</text>
</comment>
<comment type="subunit">
    <text evidence="10">Probably interacts with PlsX.</text>
</comment>
<dbReference type="Proteomes" id="UP000197032">
    <property type="component" value="Unassembled WGS sequence"/>
</dbReference>
<evidence type="ECO:0000256" key="10">
    <source>
        <dbReference type="HAMAP-Rule" id="MF_01043"/>
    </source>
</evidence>
<keyword evidence="8 10" id="KW-0594">Phospholipid biosynthesis</keyword>
<comment type="function">
    <text evidence="10">Catalyzes the transfer of an acyl group from acyl-phosphate (acyl-PO(4)) to glycerol-3-phosphate (G3P) to form lysophosphatidic acid (LPA). This enzyme utilizes acyl-phosphate as fatty acyl donor, but not acyl-CoA or acyl-ACP.</text>
</comment>
<dbReference type="GO" id="GO:0008654">
    <property type="term" value="P:phospholipid biosynthetic process"/>
    <property type="evidence" value="ECO:0007669"/>
    <property type="project" value="UniProtKB-UniRule"/>
</dbReference>
<comment type="caution">
    <text evidence="11">The sequence shown here is derived from an EMBL/GenBank/DDBJ whole genome shotgun (WGS) entry which is preliminary data.</text>
</comment>
<dbReference type="RefSeq" id="WP_088554422.1">
    <property type="nucleotide sequence ID" value="NZ_BDGJ01000125.1"/>
</dbReference>
<evidence type="ECO:0000256" key="3">
    <source>
        <dbReference type="ARBA" id="ARBA00022679"/>
    </source>
</evidence>
<dbReference type="InterPro" id="IPR003811">
    <property type="entry name" value="G3P_acylTferase_PlsY"/>
</dbReference>
<dbReference type="HAMAP" id="MF_01043">
    <property type="entry name" value="PlsY"/>
    <property type="match status" value="1"/>
</dbReference>
<evidence type="ECO:0000256" key="1">
    <source>
        <dbReference type="ARBA" id="ARBA00022475"/>
    </source>
</evidence>
<keyword evidence="2 10" id="KW-0444">Lipid biosynthesis</keyword>
<evidence type="ECO:0000256" key="7">
    <source>
        <dbReference type="ARBA" id="ARBA00023136"/>
    </source>
</evidence>